<evidence type="ECO:0000313" key="5">
    <source>
        <dbReference type="Proteomes" id="UP001596242"/>
    </source>
</evidence>
<dbReference type="Proteomes" id="UP001596242">
    <property type="component" value="Unassembled WGS sequence"/>
</dbReference>
<keyword evidence="5" id="KW-1185">Reference proteome</keyword>
<dbReference type="InterPro" id="IPR036628">
    <property type="entry name" value="Clp_N_dom_sf"/>
</dbReference>
<dbReference type="RefSeq" id="WP_386393430.1">
    <property type="nucleotide sequence ID" value="NZ_JBHSPT010000008.1"/>
</dbReference>
<evidence type="ECO:0000256" key="2">
    <source>
        <dbReference type="SAM" id="MobiDB-lite"/>
    </source>
</evidence>
<dbReference type="SUPFAM" id="SSF81923">
    <property type="entry name" value="Double Clp-N motif"/>
    <property type="match status" value="1"/>
</dbReference>
<proteinExistence type="predicted"/>
<protein>
    <submittedName>
        <fullName evidence="4">Clp protease N-terminal domain-containing protein</fullName>
    </submittedName>
</protein>
<evidence type="ECO:0000256" key="1">
    <source>
        <dbReference type="PROSITE-ProRule" id="PRU01251"/>
    </source>
</evidence>
<dbReference type="PROSITE" id="PS51903">
    <property type="entry name" value="CLP_R"/>
    <property type="match status" value="1"/>
</dbReference>
<reference evidence="5" key="1">
    <citation type="journal article" date="2019" name="Int. J. Syst. Evol. Microbiol.">
        <title>The Global Catalogue of Microorganisms (GCM) 10K type strain sequencing project: providing services to taxonomists for standard genome sequencing and annotation.</title>
        <authorList>
            <consortium name="The Broad Institute Genomics Platform"/>
            <consortium name="The Broad Institute Genome Sequencing Center for Infectious Disease"/>
            <person name="Wu L."/>
            <person name="Ma J."/>
        </authorList>
    </citation>
    <scope>NUCLEOTIDE SEQUENCE [LARGE SCALE GENOMIC DNA]</scope>
    <source>
        <strain evidence="5">JCM 12763</strain>
    </source>
</reference>
<dbReference type="PANTHER" id="PTHR47016:SF5">
    <property type="entry name" value="CLP DOMAIN SUPERFAMILY PROTEIN"/>
    <property type="match status" value="1"/>
</dbReference>
<evidence type="ECO:0000313" key="4">
    <source>
        <dbReference type="EMBL" id="MFC6054698.1"/>
    </source>
</evidence>
<feature type="compositionally biased region" description="Basic and acidic residues" evidence="2">
    <location>
        <begin position="239"/>
        <end position="275"/>
    </location>
</feature>
<evidence type="ECO:0000259" key="3">
    <source>
        <dbReference type="PROSITE" id="PS51903"/>
    </source>
</evidence>
<name>A0ABW1LUT2_9ACTN</name>
<keyword evidence="1" id="KW-0677">Repeat</keyword>
<keyword evidence="4" id="KW-0645">Protease</keyword>
<sequence>MTTNPGIKSSVRLDDLIAAIKKVHEEPLQQLQDAVLAGEHLGDVADHLIGHFVDQARRSGASWTDIGKSMGVTRQAAQKRFVPKESAALDPNEGFNRYTPRARAVVMAAHNESKAARNAEGLPEHLVLGLLAEPGGLAAKAITEQGVTLDAVRAAAVAALPPAVEDAPELVPYGPAAKKVLELTFREALRLGHNYVGTEHLLLALLEHENGKGVLSGLGVDKTATERYVADLLAQVVETRQKEDREKEDREKDGREEEGREEEGGGREQESSPKS</sequence>
<dbReference type="GO" id="GO:0008233">
    <property type="term" value="F:peptidase activity"/>
    <property type="evidence" value="ECO:0007669"/>
    <property type="project" value="UniProtKB-KW"/>
</dbReference>
<comment type="caution">
    <text evidence="4">The sequence shown here is derived from an EMBL/GenBank/DDBJ whole genome shotgun (WGS) entry which is preliminary data.</text>
</comment>
<organism evidence="4 5">
    <name type="scientific">Streptomyces pratens</name>
    <dbReference type="NCBI Taxonomy" id="887456"/>
    <lineage>
        <taxon>Bacteria</taxon>
        <taxon>Bacillati</taxon>
        <taxon>Actinomycetota</taxon>
        <taxon>Actinomycetes</taxon>
        <taxon>Kitasatosporales</taxon>
        <taxon>Streptomycetaceae</taxon>
        <taxon>Streptomyces</taxon>
    </lineage>
</organism>
<feature type="domain" description="Clp R" evidence="3">
    <location>
        <begin position="95"/>
        <end position="239"/>
    </location>
</feature>
<dbReference type="Pfam" id="PF02861">
    <property type="entry name" value="Clp_N"/>
    <property type="match status" value="1"/>
</dbReference>
<feature type="region of interest" description="Disordered" evidence="2">
    <location>
        <begin position="238"/>
        <end position="275"/>
    </location>
</feature>
<accession>A0ABW1LUT2</accession>
<dbReference type="GO" id="GO:0006508">
    <property type="term" value="P:proteolysis"/>
    <property type="evidence" value="ECO:0007669"/>
    <property type="project" value="UniProtKB-KW"/>
</dbReference>
<dbReference type="PANTHER" id="PTHR47016">
    <property type="entry name" value="ATP-DEPENDENT CLP PROTEASE ATP-BINDING SUBUNIT CLPT1, CHLOROPLASTIC"/>
    <property type="match status" value="1"/>
</dbReference>
<dbReference type="EMBL" id="JBHSPT010000008">
    <property type="protein sequence ID" value="MFC6054698.1"/>
    <property type="molecule type" value="Genomic_DNA"/>
</dbReference>
<dbReference type="Gene3D" id="1.10.1780.10">
    <property type="entry name" value="Clp, N-terminal domain"/>
    <property type="match status" value="1"/>
</dbReference>
<gene>
    <name evidence="4" type="ORF">ACFP50_04235</name>
</gene>
<keyword evidence="4" id="KW-0378">Hydrolase</keyword>
<dbReference type="InterPro" id="IPR004176">
    <property type="entry name" value="Clp_R_N"/>
</dbReference>
<dbReference type="InterPro" id="IPR044217">
    <property type="entry name" value="CLPT1/2"/>
</dbReference>